<name>A0A1G9WBM5_9FLAO</name>
<protein>
    <submittedName>
        <fullName evidence="3">Outer membrane protein beta-barrel domain-containing protein</fullName>
    </submittedName>
</protein>
<evidence type="ECO:0000256" key="1">
    <source>
        <dbReference type="SAM" id="Phobius"/>
    </source>
</evidence>
<dbReference type="EMBL" id="FNGV01000015">
    <property type="protein sequence ID" value="SDM81415.1"/>
    <property type="molecule type" value="Genomic_DNA"/>
</dbReference>
<keyword evidence="1" id="KW-0472">Membrane</keyword>
<keyword evidence="4" id="KW-1185">Reference proteome</keyword>
<dbReference type="Pfam" id="PF13568">
    <property type="entry name" value="OMP_b-brl_2"/>
    <property type="match status" value="1"/>
</dbReference>
<dbReference type="InterPro" id="IPR025665">
    <property type="entry name" value="Beta-barrel_OMP_2"/>
</dbReference>
<feature type="transmembrane region" description="Helical" evidence="1">
    <location>
        <begin position="12"/>
        <end position="29"/>
    </location>
</feature>
<dbReference type="AlphaFoldDB" id="A0A1G9WBM5"/>
<dbReference type="STRING" id="192904.SAMN04488514_11524"/>
<dbReference type="Proteomes" id="UP000199440">
    <property type="component" value="Unassembled WGS sequence"/>
</dbReference>
<organism evidence="3 4">
    <name type="scientific">Kriegella aquimaris</name>
    <dbReference type="NCBI Taxonomy" id="192904"/>
    <lineage>
        <taxon>Bacteria</taxon>
        <taxon>Pseudomonadati</taxon>
        <taxon>Bacteroidota</taxon>
        <taxon>Flavobacteriia</taxon>
        <taxon>Flavobacteriales</taxon>
        <taxon>Flavobacteriaceae</taxon>
        <taxon>Kriegella</taxon>
    </lineage>
</organism>
<feature type="transmembrane region" description="Helical" evidence="1">
    <location>
        <begin position="36"/>
        <end position="57"/>
    </location>
</feature>
<evidence type="ECO:0000313" key="4">
    <source>
        <dbReference type="Proteomes" id="UP000199440"/>
    </source>
</evidence>
<feature type="domain" description="Outer membrane protein beta-barrel" evidence="2">
    <location>
        <begin position="66"/>
        <end position="213"/>
    </location>
</feature>
<keyword evidence="1" id="KW-1133">Transmembrane helix</keyword>
<reference evidence="3 4" key="1">
    <citation type="submission" date="2016-10" db="EMBL/GenBank/DDBJ databases">
        <authorList>
            <person name="de Groot N.N."/>
        </authorList>
    </citation>
    <scope>NUCLEOTIDE SEQUENCE [LARGE SCALE GENOMIC DNA]</scope>
    <source>
        <strain evidence="3 4">DSM 19886</strain>
    </source>
</reference>
<accession>A0A1G9WBM5</accession>
<keyword evidence="1" id="KW-0812">Transmembrane</keyword>
<gene>
    <name evidence="3" type="ORF">SAMN04488514_11524</name>
</gene>
<evidence type="ECO:0000259" key="2">
    <source>
        <dbReference type="Pfam" id="PF13568"/>
    </source>
</evidence>
<proteinExistence type="predicted"/>
<evidence type="ECO:0000313" key="3">
    <source>
        <dbReference type="EMBL" id="SDM81415.1"/>
    </source>
</evidence>
<sequence>MYNTFGTRCASTFLGVYSINLLLTDYLNFKRVKKQNFCFVIAIVFFGMQQMISQTIVQGTSTMSRSDLAFAAKAGFNLSSLGGDSRYDYAAKPGFHIGGLVEIPFSDEILLQPEALLSFQGNGAYFDDDINLLYLSIPLIAKYNVWDALYIEAGPQLGLLLSHNIDRETYGNSYINDPDVNSLDVGLAIGAGYRLDENFYFQIRFNPGFVNVIEDFKSKNRVMQLSACYFF</sequence>